<dbReference type="InterPro" id="IPR010359">
    <property type="entry name" value="IrrE_HExxH"/>
</dbReference>
<evidence type="ECO:0000259" key="1">
    <source>
        <dbReference type="Pfam" id="PF06114"/>
    </source>
</evidence>
<protein>
    <submittedName>
        <fullName evidence="2">ImmA/IrrE family metallo-endopeptidase</fullName>
    </submittedName>
</protein>
<proteinExistence type="predicted"/>
<dbReference type="Pfam" id="PF06114">
    <property type="entry name" value="Peptidase_M78"/>
    <property type="match status" value="1"/>
</dbReference>
<sequence length="293" mass="33568">MAEPLLKKDIEQFAMDIIKQSGALDVFPTPVNRIVSCAELIVSGEVDLSRHKPTFFSKLSATVFSAWVEVRGFLDRREKIIYLDKSVGASRQNFVSLHEVGHEVLPWQAATLSFLDNDETLAPHVKEEYEVEANYFASGALFQLDRFDREVKKMGVSIKAAMAISKKYGASVHATLRRMVEFQPRSCALIVLENRTTNHCMRRNVLASSTFIKKYGEIDLPEMLDRSLPFAEDFINRRKFLEGKVVKIPSTNQLLELKYEFFFNGYCAFVLLYPEGELLRPRMNYVFKGIEQC</sequence>
<gene>
    <name evidence="2" type="ORF">P0Y53_00100</name>
</gene>
<accession>A0AAJ6BHH0</accession>
<reference evidence="2" key="1">
    <citation type="submission" date="2023-03" db="EMBL/GenBank/DDBJ databases">
        <title>Andean soil-derived lignocellulolytic bacterial consortium as a source of novel taxa and putative plastic-active enzymes.</title>
        <authorList>
            <person name="Diaz-Garcia L."/>
            <person name="Chuvochina M."/>
            <person name="Feuerriegel G."/>
            <person name="Bunk B."/>
            <person name="Sproer C."/>
            <person name="Streit W.R."/>
            <person name="Rodriguez L.M."/>
            <person name="Overmann J."/>
            <person name="Jimenez D.J."/>
        </authorList>
    </citation>
    <scope>NUCLEOTIDE SEQUENCE</scope>
    <source>
        <strain evidence="2">MAG 7</strain>
    </source>
</reference>
<organism evidence="2 3">
    <name type="scientific">Candidatus Pseudobacter hemicellulosilyticus</name>
    <dbReference type="NCBI Taxonomy" id="3121375"/>
    <lineage>
        <taxon>Bacteria</taxon>
        <taxon>Pseudomonadati</taxon>
        <taxon>Bacteroidota</taxon>
        <taxon>Chitinophagia</taxon>
        <taxon>Chitinophagales</taxon>
        <taxon>Chitinophagaceae</taxon>
        <taxon>Pseudobacter</taxon>
    </lineage>
</organism>
<dbReference type="AlphaFoldDB" id="A0AAJ6BHH0"/>
<name>A0AAJ6BHH0_9BACT</name>
<dbReference type="Gene3D" id="1.10.10.2910">
    <property type="match status" value="1"/>
</dbReference>
<dbReference type="EMBL" id="CP119311">
    <property type="protein sequence ID" value="WEK35884.1"/>
    <property type="molecule type" value="Genomic_DNA"/>
</dbReference>
<dbReference type="Proteomes" id="UP001220610">
    <property type="component" value="Chromosome"/>
</dbReference>
<evidence type="ECO:0000313" key="2">
    <source>
        <dbReference type="EMBL" id="WEK35884.1"/>
    </source>
</evidence>
<evidence type="ECO:0000313" key="3">
    <source>
        <dbReference type="Proteomes" id="UP001220610"/>
    </source>
</evidence>
<feature type="domain" description="IrrE N-terminal-like" evidence="1">
    <location>
        <begin position="74"/>
        <end position="179"/>
    </location>
</feature>